<dbReference type="EMBL" id="LNZH02000072">
    <property type="protein sequence ID" value="OCB91684.1"/>
    <property type="molecule type" value="Genomic_DNA"/>
</dbReference>
<reference evidence="2" key="1">
    <citation type="submission" date="2016-06" db="EMBL/GenBank/DDBJ databases">
        <title>Draft Genome sequence of the fungus Inonotus baumii.</title>
        <authorList>
            <person name="Zhu H."/>
            <person name="Lin W."/>
        </authorList>
    </citation>
    <scope>NUCLEOTIDE SEQUENCE</scope>
    <source>
        <strain evidence="2">821</strain>
    </source>
</reference>
<dbReference type="Proteomes" id="UP000757232">
    <property type="component" value="Unassembled WGS sequence"/>
</dbReference>
<feature type="region of interest" description="Disordered" evidence="1">
    <location>
        <begin position="49"/>
        <end position="69"/>
    </location>
</feature>
<evidence type="ECO:0000313" key="2">
    <source>
        <dbReference type="EMBL" id="OCB91684.1"/>
    </source>
</evidence>
<evidence type="ECO:0000256" key="1">
    <source>
        <dbReference type="SAM" id="MobiDB-lite"/>
    </source>
</evidence>
<protein>
    <submittedName>
        <fullName evidence="2">Uncharacterized protein</fullName>
    </submittedName>
</protein>
<gene>
    <name evidence="2" type="ORF">A7U60_g1035</name>
</gene>
<sequence length="156" mass="17075">MLTRNLARRAAAVAATPRSVVSTSRAGIMSQLRFSSTVHDNDPDVLETEKAKNLSGKQHKSSTWDDNAPGWNEYLATASEAAVKADKSEGSPEVLQRKSIEHIRERHHADDVTSGKVEAEYERDEVEGPLKDALGTVTETVEETVETVKTKTRGTT</sequence>
<proteinExistence type="predicted"/>
<accession>A0A9Q5NF00</accession>
<dbReference type="AlphaFoldDB" id="A0A9Q5NF00"/>
<organism evidence="2 3">
    <name type="scientific">Sanghuangporus baumii</name>
    <name type="common">Phellinus baumii</name>
    <dbReference type="NCBI Taxonomy" id="108892"/>
    <lineage>
        <taxon>Eukaryota</taxon>
        <taxon>Fungi</taxon>
        <taxon>Dikarya</taxon>
        <taxon>Basidiomycota</taxon>
        <taxon>Agaricomycotina</taxon>
        <taxon>Agaricomycetes</taxon>
        <taxon>Hymenochaetales</taxon>
        <taxon>Hymenochaetaceae</taxon>
        <taxon>Sanghuangporus</taxon>
    </lineage>
</organism>
<feature type="compositionally biased region" description="Basic and acidic residues" evidence="1">
    <location>
        <begin position="83"/>
        <end position="130"/>
    </location>
</feature>
<dbReference type="OrthoDB" id="529205at2759"/>
<evidence type="ECO:0000313" key="3">
    <source>
        <dbReference type="Proteomes" id="UP000757232"/>
    </source>
</evidence>
<comment type="caution">
    <text evidence="2">The sequence shown here is derived from an EMBL/GenBank/DDBJ whole genome shotgun (WGS) entry which is preliminary data.</text>
</comment>
<keyword evidence="3" id="KW-1185">Reference proteome</keyword>
<name>A0A9Q5NF00_SANBA</name>
<feature type="region of interest" description="Disordered" evidence="1">
    <location>
        <begin position="82"/>
        <end position="156"/>
    </location>
</feature>